<keyword evidence="3" id="KW-1185">Reference proteome</keyword>
<evidence type="ECO:0000313" key="3">
    <source>
        <dbReference type="Proteomes" id="UP001589587"/>
    </source>
</evidence>
<dbReference type="InterPro" id="IPR041657">
    <property type="entry name" value="HTH_17"/>
</dbReference>
<evidence type="ECO:0000259" key="1">
    <source>
        <dbReference type="Pfam" id="PF12728"/>
    </source>
</evidence>
<feature type="domain" description="Helix-turn-helix" evidence="1">
    <location>
        <begin position="35"/>
        <end position="81"/>
    </location>
</feature>
<evidence type="ECO:0000313" key="2">
    <source>
        <dbReference type="EMBL" id="MFB9780897.1"/>
    </source>
</evidence>
<name>A0ABV5XEJ2_9NOCA</name>
<protein>
    <submittedName>
        <fullName evidence="2">Helix-turn-helix domain-containing protein</fullName>
    </submittedName>
</protein>
<sequence>MSENTDNALAVAVAALLSVVGQAQSAQVPTPQTTLTVPGVAEMLRCSESLVYTQLKDGRLRGVKICRRRLVPMAEIEQLIRDAAAA</sequence>
<reference evidence="2 3" key="1">
    <citation type="submission" date="2024-09" db="EMBL/GenBank/DDBJ databases">
        <authorList>
            <person name="Sun Q."/>
            <person name="Mori K."/>
        </authorList>
    </citation>
    <scope>NUCLEOTIDE SEQUENCE [LARGE SCALE GENOMIC DNA]</scope>
    <source>
        <strain evidence="2 3">JCM 11411</strain>
    </source>
</reference>
<proteinExistence type="predicted"/>
<dbReference type="RefSeq" id="WP_378374884.1">
    <property type="nucleotide sequence ID" value="NZ_JBHMAS010000031.1"/>
</dbReference>
<accession>A0ABV5XEJ2</accession>
<dbReference type="Pfam" id="PF12728">
    <property type="entry name" value="HTH_17"/>
    <property type="match status" value="1"/>
</dbReference>
<dbReference type="Proteomes" id="UP001589587">
    <property type="component" value="Unassembled WGS sequence"/>
</dbReference>
<organism evidence="2 3">
    <name type="scientific">Rhodococcus baikonurensis</name>
    <dbReference type="NCBI Taxonomy" id="172041"/>
    <lineage>
        <taxon>Bacteria</taxon>
        <taxon>Bacillati</taxon>
        <taxon>Actinomycetota</taxon>
        <taxon>Actinomycetes</taxon>
        <taxon>Mycobacteriales</taxon>
        <taxon>Nocardiaceae</taxon>
        <taxon>Rhodococcus</taxon>
        <taxon>Rhodococcus erythropolis group</taxon>
    </lineage>
</organism>
<dbReference type="EMBL" id="JBHMAS010000031">
    <property type="protein sequence ID" value="MFB9780897.1"/>
    <property type="molecule type" value="Genomic_DNA"/>
</dbReference>
<gene>
    <name evidence="2" type="ORF">ACFFQ6_14455</name>
</gene>
<comment type="caution">
    <text evidence="2">The sequence shown here is derived from an EMBL/GenBank/DDBJ whole genome shotgun (WGS) entry which is preliminary data.</text>
</comment>